<dbReference type="SUPFAM" id="SSF56784">
    <property type="entry name" value="HAD-like"/>
    <property type="match status" value="1"/>
</dbReference>
<dbReference type="NCBIfam" id="TIGR01549">
    <property type="entry name" value="HAD-SF-IA-v1"/>
    <property type="match status" value="1"/>
</dbReference>
<dbReference type="Proteomes" id="UP000325182">
    <property type="component" value="Unassembled WGS sequence"/>
</dbReference>
<dbReference type="RefSeq" id="WP_148955151.1">
    <property type="nucleotide sequence ID" value="NZ_VTEG01000027.1"/>
</dbReference>
<proteinExistence type="predicted"/>
<dbReference type="InterPro" id="IPR050155">
    <property type="entry name" value="HAD-like_hydrolase_sf"/>
</dbReference>
<dbReference type="Gene3D" id="1.10.150.240">
    <property type="entry name" value="Putative phosphatase, domain 2"/>
    <property type="match status" value="1"/>
</dbReference>
<protein>
    <submittedName>
        <fullName evidence="3">HAD family hydrolase</fullName>
    </submittedName>
</protein>
<dbReference type="Pfam" id="PF00702">
    <property type="entry name" value="Hydrolase"/>
    <property type="match status" value="1"/>
</dbReference>
<name>A0A5D4M4C8_9BACI</name>
<evidence type="ECO:0000256" key="1">
    <source>
        <dbReference type="ARBA" id="ARBA00022801"/>
    </source>
</evidence>
<dbReference type="SFLD" id="SFLDG01129">
    <property type="entry name" value="C1.5:_HAD__Beta-PGM__Phosphata"/>
    <property type="match status" value="1"/>
</dbReference>
<dbReference type="InterPro" id="IPR023214">
    <property type="entry name" value="HAD_sf"/>
</dbReference>
<dbReference type="EMBL" id="VTEG01000027">
    <property type="protein sequence ID" value="TYR95915.1"/>
    <property type="molecule type" value="Genomic_DNA"/>
</dbReference>
<dbReference type="PANTHER" id="PTHR43434">
    <property type="entry name" value="PHOSPHOGLYCOLATE PHOSPHATASE"/>
    <property type="match status" value="1"/>
</dbReference>
<reference evidence="3 4" key="1">
    <citation type="submission" date="2019-08" db="EMBL/GenBank/DDBJ databases">
        <title>Bacillus genomes from the desert of Cuatro Cienegas, Coahuila.</title>
        <authorList>
            <person name="Olmedo-Alvarez G."/>
        </authorList>
    </citation>
    <scope>NUCLEOTIDE SEQUENCE [LARGE SCALE GENOMIC DNA]</scope>
    <source>
        <strain evidence="3 4">CH128b_4D</strain>
    </source>
</reference>
<sequence>MVNINHSRAIIFDCDGVLFNSNTQKSDAFGKVLEGYPAEQVKSFVKYHKETGGVSRYVKFRKFFEEFLNHSGIFEEEYQKVLESFSEECISIYKNSELTPGALELLQEIRLLGKPMYVASGSDENELQASFELRGIDSFFNGIYGSPKTKAECVDKINESQRLEEAIFIGDSMSDYSTAKSFGMKFIFMKKYTEMNRDQIKFCEQEADLVIDSLQDLL</sequence>
<dbReference type="PANTHER" id="PTHR43434:SF1">
    <property type="entry name" value="PHOSPHOGLYCOLATE PHOSPHATASE"/>
    <property type="match status" value="1"/>
</dbReference>
<organism evidence="3 4">
    <name type="scientific">Rossellomorea vietnamensis</name>
    <dbReference type="NCBI Taxonomy" id="218284"/>
    <lineage>
        <taxon>Bacteria</taxon>
        <taxon>Bacillati</taxon>
        <taxon>Bacillota</taxon>
        <taxon>Bacilli</taxon>
        <taxon>Bacillales</taxon>
        <taxon>Bacillaceae</taxon>
        <taxon>Rossellomorea</taxon>
    </lineage>
</organism>
<dbReference type="SFLD" id="SFLDS00003">
    <property type="entry name" value="Haloacid_Dehalogenase"/>
    <property type="match status" value="1"/>
</dbReference>
<dbReference type="GO" id="GO:0006281">
    <property type="term" value="P:DNA repair"/>
    <property type="evidence" value="ECO:0007669"/>
    <property type="project" value="TreeGrafter"/>
</dbReference>
<keyword evidence="2" id="KW-0460">Magnesium</keyword>
<evidence type="ECO:0000313" key="4">
    <source>
        <dbReference type="Proteomes" id="UP000325182"/>
    </source>
</evidence>
<dbReference type="GO" id="GO:0008967">
    <property type="term" value="F:phosphoglycolate phosphatase activity"/>
    <property type="evidence" value="ECO:0007669"/>
    <property type="project" value="TreeGrafter"/>
</dbReference>
<comment type="caution">
    <text evidence="3">The sequence shown here is derived from an EMBL/GenBank/DDBJ whole genome shotgun (WGS) entry which is preliminary data.</text>
</comment>
<dbReference type="Gene3D" id="3.40.50.1000">
    <property type="entry name" value="HAD superfamily/HAD-like"/>
    <property type="match status" value="1"/>
</dbReference>
<evidence type="ECO:0000256" key="2">
    <source>
        <dbReference type="ARBA" id="ARBA00022842"/>
    </source>
</evidence>
<dbReference type="AlphaFoldDB" id="A0A5D4M4C8"/>
<dbReference type="InterPro" id="IPR036412">
    <property type="entry name" value="HAD-like_sf"/>
</dbReference>
<evidence type="ECO:0000313" key="3">
    <source>
        <dbReference type="EMBL" id="TYR95915.1"/>
    </source>
</evidence>
<dbReference type="InterPro" id="IPR023198">
    <property type="entry name" value="PGP-like_dom2"/>
</dbReference>
<keyword evidence="1 3" id="KW-0378">Hydrolase</keyword>
<accession>A0A5D4M4C8</accession>
<dbReference type="InterPro" id="IPR006439">
    <property type="entry name" value="HAD-SF_hydro_IA"/>
</dbReference>
<gene>
    <name evidence="3" type="ORF">FZC84_21020</name>
</gene>